<feature type="transmembrane region" description="Helical" evidence="1">
    <location>
        <begin position="39"/>
        <end position="59"/>
    </location>
</feature>
<keyword evidence="1" id="KW-0472">Membrane</keyword>
<dbReference type="EMBL" id="VJWA01000002">
    <property type="protein sequence ID" value="TRW15212.1"/>
    <property type="molecule type" value="Genomic_DNA"/>
</dbReference>
<dbReference type="AlphaFoldDB" id="A0A552UAH6"/>
<keyword evidence="1" id="KW-1133">Transmembrane helix</keyword>
<protein>
    <recommendedName>
        <fullName evidence="4">Heavy metal translocating P-type ATPase</fullName>
    </recommendedName>
</protein>
<comment type="caution">
    <text evidence="2">The sequence shown here is derived from an EMBL/GenBank/DDBJ whole genome shotgun (WGS) entry which is preliminary data.</text>
</comment>
<gene>
    <name evidence="2" type="ORF">FMM06_16415</name>
</gene>
<accession>A0A552UAH6</accession>
<keyword evidence="3" id="KW-1185">Reference proteome</keyword>
<evidence type="ECO:0000256" key="1">
    <source>
        <dbReference type="SAM" id="Phobius"/>
    </source>
</evidence>
<organism evidence="2 3">
    <name type="scientific">Glacieibacterium frigidum</name>
    <dbReference type="NCBI Taxonomy" id="2593303"/>
    <lineage>
        <taxon>Bacteria</taxon>
        <taxon>Pseudomonadati</taxon>
        <taxon>Pseudomonadota</taxon>
        <taxon>Alphaproteobacteria</taxon>
        <taxon>Sphingomonadales</taxon>
        <taxon>Sphingosinicellaceae</taxon>
        <taxon>Glacieibacterium</taxon>
    </lineage>
</organism>
<evidence type="ECO:0000313" key="2">
    <source>
        <dbReference type="EMBL" id="TRW15212.1"/>
    </source>
</evidence>
<sequence>MLSTRDRSSWRAFRWGAIAAILIAPAIAMQFTAEMAWDAADFALLALLLVGAGLVYEVVAARLPRASHRAIAGAAAVFVVLVGWADAAVGIF</sequence>
<feature type="transmembrane region" description="Helical" evidence="1">
    <location>
        <begin position="71"/>
        <end position="91"/>
    </location>
</feature>
<proteinExistence type="predicted"/>
<dbReference type="Proteomes" id="UP000317894">
    <property type="component" value="Unassembled WGS sequence"/>
</dbReference>
<name>A0A552UAH6_9SPHN</name>
<feature type="transmembrane region" description="Helical" evidence="1">
    <location>
        <begin position="12"/>
        <end position="33"/>
    </location>
</feature>
<evidence type="ECO:0008006" key="4">
    <source>
        <dbReference type="Google" id="ProtNLM"/>
    </source>
</evidence>
<evidence type="ECO:0000313" key="3">
    <source>
        <dbReference type="Proteomes" id="UP000317894"/>
    </source>
</evidence>
<keyword evidence="1" id="KW-0812">Transmembrane</keyword>
<reference evidence="2 3" key="1">
    <citation type="submission" date="2019-07" db="EMBL/GenBank/DDBJ databases">
        <title>Novel species isolated from glacier.</title>
        <authorList>
            <person name="Liu Q."/>
            <person name="Xin Y.-H."/>
        </authorList>
    </citation>
    <scope>NUCLEOTIDE SEQUENCE [LARGE SCALE GENOMIC DNA]</scope>
    <source>
        <strain evidence="2 3">LB1R16</strain>
    </source>
</reference>
<dbReference type="RefSeq" id="WP_144335381.1">
    <property type="nucleotide sequence ID" value="NZ_VJWA01000002.1"/>
</dbReference>